<dbReference type="InterPro" id="IPR000086">
    <property type="entry name" value="NUDIX_hydrolase_dom"/>
</dbReference>
<dbReference type="GO" id="GO:0019693">
    <property type="term" value="P:ribose phosphate metabolic process"/>
    <property type="evidence" value="ECO:0007669"/>
    <property type="project" value="TreeGrafter"/>
</dbReference>
<evidence type="ECO:0000313" key="11">
    <source>
        <dbReference type="Proteomes" id="UP000034392"/>
    </source>
</evidence>
<dbReference type="InterPro" id="IPR015797">
    <property type="entry name" value="NUDIX_hydrolase-like_dom_sf"/>
</dbReference>
<dbReference type="Pfam" id="PF00293">
    <property type="entry name" value="NUDIX"/>
    <property type="match status" value="1"/>
</dbReference>
<comment type="cofactor">
    <cofactor evidence="2">
        <name>Mg(2+)</name>
        <dbReference type="ChEBI" id="CHEBI:18420"/>
    </cofactor>
</comment>
<proteinExistence type="inferred from homology"/>
<evidence type="ECO:0000256" key="6">
    <source>
        <dbReference type="ARBA" id="ARBA00032162"/>
    </source>
</evidence>
<dbReference type="Proteomes" id="UP000034392">
    <property type="component" value="Chromosome"/>
</dbReference>
<dbReference type="PANTHER" id="PTHR11839:SF18">
    <property type="entry name" value="NUDIX HYDROLASE DOMAIN-CONTAINING PROTEIN"/>
    <property type="match status" value="1"/>
</dbReference>
<evidence type="ECO:0000256" key="2">
    <source>
        <dbReference type="ARBA" id="ARBA00001946"/>
    </source>
</evidence>
<evidence type="ECO:0000313" key="10">
    <source>
        <dbReference type="EMBL" id="AKH42185.1"/>
    </source>
</evidence>
<dbReference type="GO" id="GO:0016787">
    <property type="term" value="F:hydrolase activity"/>
    <property type="evidence" value="ECO:0007669"/>
    <property type="project" value="UniProtKB-KW"/>
</dbReference>
<evidence type="ECO:0000256" key="7">
    <source>
        <dbReference type="ARBA" id="ARBA00032272"/>
    </source>
</evidence>
<dbReference type="SUPFAM" id="SSF55811">
    <property type="entry name" value="Nudix"/>
    <property type="match status" value="1"/>
</dbReference>
<reference evidence="10" key="1">
    <citation type="submission" date="2015-05" db="EMBL/GenBank/DDBJ databases">
        <title>The complete genome of Altererythrobacter atlanticus strain 26DY36.</title>
        <authorList>
            <person name="Wu Y.-H."/>
            <person name="Cheng H."/>
            <person name="Wu X.-W."/>
        </authorList>
    </citation>
    <scope>NUCLEOTIDE SEQUENCE [LARGE SCALE GENOMIC DNA]</scope>
    <source>
        <strain evidence="10">26DY36</strain>
    </source>
</reference>
<comment type="catalytic activity">
    <reaction evidence="1">
        <text>GDP-alpha-D-mannose + H2O = alpha-D-mannose 1-phosphate + GMP + 2 H(+)</text>
        <dbReference type="Rhea" id="RHEA:27978"/>
        <dbReference type="ChEBI" id="CHEBI:15377"/>
        <dbReference type="ChEBI" id="CHEBI:15378"/>
        <dbReference type="ChEBI" id="CHEBI:57527"/>
        <dbReference type="ChEBI" id="CHEBI:58115"/>
        <dbReference type="ChEBI" id="CHEBI:58409"/>
    </reaction>
</comment>
<dbReference type="KEGG" id="aay:WYH_01139"/>
<evidence type="ECO:0000256" key="4">
    <source>
        <dbReference type="ARBA" id="ARBA00016377"/>
    </source>
</evidence>
<dbReference type="PANTHER" id="PTHR11839">
    <property type="entry name" value="UDP/ADP-SUGAR PYROPHOSPHATASE"/>
    <property type="match status" value="1"/>
</dbReference>
<dbReference type="Gene3D" id="3.90.79.10">
    <property type="entry name" value="Nucleoside Triphosphate Pyrophosphohydrolase"/>
    <property type="match status" value="1"/>
</dbReference>
<comment type="similarity">
    <text evidence="3">Belongs to the Nudix hydrolase family. NudK subfamily.</text>
</comment>
<gene>
    <name evidence="10" type="primary">nudF</name>
    <name evidence="10" type="ORF">WYH_01139</name>
</gene>
<protein>
    <recommendedName>
        <fullName evidence="4">GDP-mannose pyrophosphatase</fullName>
    </recommendedName>
    <alternativeName>
        <fullName evidence="6">GDP-mannose hydrolase</fullName>
    </alternativeName>
    <alternativeName>
        <fullName evidence="7">GDPMK</fullName>
    </alternativeName>
</protein>
<dbReference type="PROSITE" id="PS51462">
    <property type="entry name" value="NUDIX"/>
    <property type="match status" value="1"/>
</dbReference>
<feature type="compositionally biased region" description="Low complexity" evidence="8">
    <location>
        <begin position="1"/>
        <end position="11"/>
    </location>
</feature>
<name>A0A0F7KTR0_9SPHN</name>
<feature type="domain" description="Nudix hydrolase" evidence="9">
    <location>
        <begin position="45"/>
        <end position="184"/>
    </location>
</feature>
<keyword evidence="11" id="KW-1185">Reference proteome</keyword>
<organism evidence="10 11">
    <name type="scientific">Croceibacterium atlanticum</name>
    <dbReference type="NCBI Taxonomy" id="1267766"/>
    <lineage>
        <taxon>Bacteria</taxon>
        <taxon>Pseudomonadati</taxon>
        <taxon>Pseudomonadota</taxon>
        <taxon>Alphaproteobacteria</taxon>
        <taxon>Sphingomonadales</taxon>
        <taxon>Erythrobacteraceae</taxon>
        <taxon>Croceibacterium</taxon>
    </lineage>
</organism>
<dbReference type="EMBL" id="CP011452">
    <property type="protein sequence ID" value="AKH42185.1"/>
    <property type="molecule type" value="Genomic_DNA"/>
</dbReference>
<accession>A0A0F7KTR0</accession>
<dbReference type="STRING" id="1267766.WYH_01139"/>
<evidence type="ECO:0000256" key="3">
    <source>
        <dbReference type="ARBA" id="ARBA00007275"/>
    </source>
</evidence>
<feature type="region of interest" description="Disordered" evidence="8">
    <location>
        <begin position="1"/>
        <end position="20"/>
    </location>
</feature>
<dbReference type="AlphaFoldDB" id="A0A0F7KTR0"/>
<dbReference type="GO" id="GO:0006753">
    <property type="term" value="P:nucleoside phosphate metabolic process"/>
    <property type="evidence" value="ECO:0007669"/>
    <property type="project" value="TreeGrafter"/>
</dbReference>
<sequence>MTEYAPSTSPDLPLPPDADAPEEVQWAGQYITAMTRGRWEFVSRARGIRAAVILAVEEGRVLLVEQYRVPLGKRCLELPAGLVGDDEGSEDEAPHAAAARELEEETGYRADRWEDLGEYFSSPGMVSESFRLLKATGLTRTGAGGGVAGENIVVHEVPLDGIGRKVADFRASGGAIDVKLLMLLGPQFLGENQ</sequence>
<evidence type="ECO:0000256" key="8">
    <source>
        <dbReference type="SAM" id="MobiDB-lite"/>
    </source>
</evidence>
<evidence type="ECO:0000259" key="9">
    <source>
        <dbReference type="PROSITE" id="PS51462"/>
    </source>
</evidence>
<dbReference type="PATRIC" id="fig|1267766.3.peg.1145"/>
<evidence type="ECO:0000256" key="1">
    <source>
        <dbReference type="ARBA" id="ARBA00000847"/>
    </source>
</evidence>
<keyword evidence="5 10" id="KW-0378">Hydrolase</keyword>
<dbReference type="CDD" id="cd03424">
    <property type="entry name" value="NUDIX_ADPRase_Nudt5_UGPPase_Nudt14"/>
    <property type="match status" value="1"/>
</dbReference>
<evidence type="ECO:0000256" key="5">
    <source>
        <dbReference type="ARBA" id="ARBA00022801"/>
    </source>
</evidence>